<feature type="transmembrane region" description="Helical" evidence="8">
    <location>
        <begin position="12"/>
        <end position="29"/>
    </location>
</feature>
<reference evidence="9" key="1">
    <citation type="submission" date="2021-04" db="EMBL/GenBank/DDBJ databases">
        <authorList>
            <person name="Rodrigo-Torres L."/>
            <person name="Arahal R. D."/>
            <person name="Lucena T."/>
        </authorList>
    </citation>
    <scope>NUCLEOTIDE SEQUENCE</scope>
    <source>
        <strain evidence="9">CECT 9275</strain>
    </source>
</reference>
<evidence type="ECO:0000256" key="4">
    <source>
        <dbReference type="ARBA" id="ARBA00022475"/>
    </source>
</evidence>
<evidence type="ECO:0000313" key="9">
    <source>
        <dbReference type="EMBL" id="CAG5007556.1"/>
    </source>
</evidence>
<feature type="transmembrane region" description="Helical" evidence="8">
    <location>
        <begin position="62"/>
        <end position="87"/>
    </location>
</feature>
<dbReference type="PANTHER" id="PTHR21716:SF53">
    <property type="entry name" value="PERMEASE PERM-RELATED"/>
    <property type="match status" value="1"/>
</dbReference>
<dbReference type="EMBL" id="CAJRAF010000002">
    <property type="protein sequence ID" value="CAG5007556.1"/>
    <property type="molecule type" value="Genomic_DNA"/>
</dbReference>
<feature type="transmembrane region" description="Helical" evidence="8">
    <location>
        <begin position="201"/>
        <end position="223"/>
    </location>
</feature>
<evidence type="ECO:0000256" key="5">
    <source>
        <dbReference type="ARBA" id="ARBA00022692"/>
    </source>
</evidence>
<dbReference type="AlphaFoldDB" id="A0A916JDS8"/>
<proteinExistence type="inferred from homology"/>
<evidence type="ECO:0000313" key="10">
    <source>
        <dbReference type="Proteomes" id="UP000680038"/>
    </source>
</evidence>
<comment type="caution">
    <text evidence="9">The sequence shown here is derived from an EMBL/GenBank/DDBJ whole genome shotgun (WGS) entry which is preliminary data.</text>
</comment>
<dbReference type="Pfam" id="PF01594">
    <property type="entry name" value="AI-2E_transport"/>
    <property type="match status" value="1"/>
</dbReference>
<feature type="transmembrane region" description="Helical" evidence="8">
    <location>
        <begin position="302"/>
        <end position="327"/>
    </location>
</feature>
<evidence type="ECO:0000256" key="2">
    <source>
        <dbReference type="ARBA" id="ARBA00009773"/>
    </source>
</evidence>
<comment type="subcellular location">
    <subcellularLocation>
        <location evidence="1">Cell membrane</location>
        <topology evidence="1">Multi-pass membrane protein</topology>
    </subcellularLocation>
</comment>
<dbReference type="Proteomes" id="UP000680038">
    <property type="component" value="Unassembled WGS sequence"/>
</dbReference>
<dbReference type="PANTHER" id="PTHR21716">
    <property type="entry name" value="TRANSMEMBRANE PROTEIN"/>
    <property type="match status" value="1"/>
</dbReference>
<keyword evidence="4" id="KW-1003">Cell membrane</keyword>
<feature type="transmembrane region" description="Helical" evidence="8">
    <location>
        <begin position="229"/>
        <end position="258"/>
    </location>
</feature>
<keyword evidence="6 8" id="KW-1133">Transmembrane helix</keyword>
<evidence type="ECO:0000256" key="8">
    <source>
        <dbReference type="SAM" id="Phobius"/>
    </source>
</evidence>
<keyword evidence="3" id="KW-0813">Transport</keyword>
<feature type="transmembrane region" description="Helical" evidence="8">
    <location>
        <begin position="35"/>
        <end position="55"/>
    </location>
</feature>
<evidence type="ECO:0000256" key="7">
    <source>
        <dbReference type="ARBA" id="ARBA00023136"/>
    </source>
</evidence>
<feature type="transmembrane region" description="Helical" evidence="8">
    <location>
        <begin position="265"/>
        <end position="290"/>
    </location>
</feature>
<keyword evidence="7 8" id="KW-0472">Membrane</keyword>
<dbReference type="RefSeq" id="WP_215240488.1">
    <property type="nucleotide sequence ID" value="NZ_CAJRAF010000002.1"/>
</dbReference>
<evidence type="ECO:0000256" key="1">
    <source>
        <dbReference type="ARBA" id="ARBA00004651"/>
    </source>
</evidence>
<evidence type="ECO:0000256" key="6">
    <source>
        <dbReference type="ARBA" id="ARBA00022989"/>
    </source>
</evidence>
<comment type="similarity">
    <text evidence="2">Belongs to the autoinducer-2 exporter (AI-2E) (TC 2.A.86) family.</text>
</comment>
<evidence type="ECO:0000256" key="3">
    <source>
        <dbReference type="ARBA" id="ARBA00022448"/>
    </source>
</evidence>
<dbReference type="GO" id="GO:0055085">
    <property type="term" value="P:transmembrane transport"/>
    <property type="evidence" value="ECO:0007669"/>
    <property type="project" value="TreeGrafter"/>
</dbReference>
<organism evidence="9 10">
    <name type="scientific">Dyadobacter helix</name>
    <dbReference type="NCBI Taxonomy" id="2822344"/>
    <lineage>
        <taxon>Bacteria</taxon>
        <taxon>Pseudomonadati</taxon>
        <taxon>Bacteroidota</taxon>
        <taxon>Cytophagia</taxon>
        <taxon>Cytophagales</taxon>
        <taxon>Spirosomataceae</taxon>
        <taxon>Dyadobacter</taxon>
    </lineage>
</organism>
<gene>
    <name evidence="9" type="primary">yhhT_1</name>
    <name evidence="9" type="ORF">DYBT9275_04073</name>
</gene>
<keyword evidence="5 8" id="KW-0812">Transmembrane</keyword>
<dbReference type="InterPro" id="IPR002549">
    <property type="entry name" value="AI-2E-like"/>
</dbReference>
<keyword evidence="10" id="KW-1185">Reference proteome</keyword>
<dbReference type="GO" id="GO:0005886">
    <property type="term" value="C:plasma membrane"/>
    <property type="evidence" value="ECO:0007669"/>
    <property type="project" value="UniProtKB-SubCell"/>
</dbReference>
<sequence>MQELSPRPFIQQLSHALIAIGIITIGIYFGQDIVVPLAMALLLAVLLRPVEAFLIRMGIPKVLAITMAVTLAVLVLVGVTLLLSIQISDFSDEWPKLKKNINDFYRQVRRWIRREYRLSYWQQDQYLKKAQTQTLENFQSAETLGVVTGPLGTLILLPIYVFLLLYYRTMLLHFMVVLFTEKHKGKVVEVLNEIKTIIQSYMVGLLLETTAVATLNCVGLLLLNVQYAILLGVMAAILNLVPYIGGLVSIALAVLVTFINHPDGYTLLGVVGVFTAVQFIDNNLLVPLIIGSKVKINALASIVGVLIGGALAGFSGMFLSIPAIAILKAIFDRIENLKAWGILLGDESPEKARKSLIKTIAREKDPPQD</sequence>
<accession>A0A916JDS8</accession>
<name>A0A916JDS8_9BACT</name>
<protein>
    <submittedName>
        <fullName evidence="9">Transport protein YhhT</fullName>
    </submittedName>
</protein>